<organism evidence="14">
    <name type="scientific">marine metagenome</name>
    <dbReference type="NCBI Taxonomy" id="408172"/>
    <lineage>
        <taxon>unclassified sequences</taxon>
        <taxon>metagenomes</taxon>
        <taxon>ecological metagenomes</taxon>
    </lineage>
</organism>
<dbReference type="SMART" id="SM01329">
    <property type="entry name" value="Iso_dh"/>
    <property type="match status" value="1"/>
</dbReference>
<dbReference type="InterPro" id="IPR024084">
    <property type="entry name" value="IsoPropMal-DH-like_dom"/>
</dbReference>
<evidence type="ECO:0000313" key="14">
    <source>
        <dbReference type="EMBL" id="SVB57565.1"/>
    </source>
</evidence>
<feature type="non-terminal residue" evidence="14">
    <location>
        <position position="1"/>
    </location>
</feature>
<keyword evidence="5" id="KW-0432">Leucine biosynthesis</keyword>
<evidence type="ECO:0000256" key="11">
    <source>
        <dbReference type="ARBA" id="ARBA00023211"/>
    </source>
</evidence>
<evidence type="ECO:0000256" key="5">
    <source>
        <dbReference type="ARBA" id="ARBA00022430"/>
    </source>
</evidence>
<accession>A0A382F4F7</accession>
<dbReference type="InterPro" id="IPR004429">
    <property type="entry name" value="Isopropylmalate_DH"/>
</dbReference>
<dbReference type="PANTHER" id="PTHR42979">
    <property type="entry name" value="3-ISOPROPYLMALATE DEHYDROGENASE"/>
    <property type="match status" value="1"/>
</dbReference>
<dbReference type="Pfam" id="PF00180">
    <property type="entry name" value="Iso_dh"/>
    <property type="match status" value="1"/>
</dbReference>
<dbReference type="EC" id="1.1.1.85" evidence="4"/>
<evidence type="ECO:0000256" key="12">
    <source>
        <dbReference type="ARBA" id="ARBA00023304"/>
    </source>
</evidence>
<dbReference type="EMBL" id="UINC01047818">
    <property type="protein sequence ID" value="SVB57565.1"/>
    <property type="molecule type" value="Genomic_DNA"/>
</dbReference>
<gene>
    <name evidence="14" type="ORF">METZ01_LOCUS210419</name>
</gene>
<keyword evidence="8" id="KW-0460">Magnesium</keyword>
<dbReference type="AlphaFoldDB" id="A0A382F4F7"/>
<proteinExistence type="predicted"/>
<evidence type="ECO:0000256" key="4">
    <source>
        <dbReference type="ARBA" id="ARBA00013101"/>
    </source>
</evidence>
<evidence type="ECO:0000256" key="10">
    <source>
        <dbReference type="ARBA" id="ARBA00023027"/>
    </source>
</evidence>
<dbReference type="NCBIfam" id="TIGR00169">
    <property type="entry name" value="leuB"/>
    <property type="match status" value="1"/>
</dbReference>
<evidence type="ECO:0000259" key="13">
    <source>
        <dbReference type="SMART" id="SM01329"/>
    </source>
</evidence>
<feature type="domain" description="Isopropylmalate dehydrogenase-like" evidence="13">
    <location>
        <begin position="4"/>
        <end position="359"/>
    </location>
</feature>
<evidence type="ECO:0000256" key="3">
    <source>
        <dbReference type="ARBA" id="ARBA00011738"/>
    </source>
</evidence>
<dbReference type="SUPFAM" id="SSF53659">
    <property type="entry name" value="Isocitrate/Isopropylmalate dehydrogenase-like"/>
    <property type="match status" value="1"/>
</dbReference>
<dbReference type="GO" id="GO:0005829">
    <property type="term" value="C:cytosol"/>
    <property type="evidence" value="ECO:0007669"/>
    <property type="project" value="TreeGrafter"/>
</dbReference>
<evidence type="ECO:0000256" key="6">
    <source>
        <dbReference type="ARBA" id="ARBA00022605"/>
    </source>
</evidence>
<dbReference type="GO" id="GO:0046872">
    <property type="term" value="F:metal ion binding"/>
    <property type="evidence" value="ECO:0007669"/>
    <property type="project" value="UniProtKB-KW"/>
</dbReference>
<keyword evidence="6" id="KW-0028">Amino-acid biosynthesis</keyword>
<evidence type="ECO:0000256" key="8">
    <source>
        <dbReference type="ARBA" id="ARBA00022842"/>
    </source>
</evidence>
<comment type="cofactor">
    <cofactor evidence="1">
        <name>Mn(2+)</name>
        <dbReference type="ChEBI" id="CHEBI:29035"/>
    </cofactor>
</comment>
<evidence type="ECO:0000256" key="7">
    <source>
        <dbReference type="ARBA" id="ARBA00022723"/>
    </source>
</evidence>
<comment type="subunit">
    <text evidence="3">Homodimer.</text>
</comment>
<dbReference type="PANTHER" id="PTHR42979:SF1">
    <property type="entry name" value="3-ISOPROPYLMALATE DEHYDROGENASE"/>
    <property type="match status" value="1"/>
</dbReference>
<sequence length="369" mass="39925">VTDSVVVLPGEGIGPEVTSEAVKVLEWFVQTQKLDLQLDIQSYGLSCYKESGVLVTEDTLSKIAGSKAVLFGATGGPEFDAIPKEVRSKGNLLAMRRRMLVYANLRPIVAYRELEDVSPIKNEVARGADIIVVRELNGGIYFGEPRGNSVHGRAPDQSVNTLVYSVREIERVARVAFQLAQERKGVVHSVDKSNVLETYRLWRDVVSRVGANEFPEIELNHIIVDNCTFQIVRDPRQFDVILADNMIGDILSDLAGALTGSLGMLPSASLNQSEPANTGRSLYEPVHGSAPDIAGMGIANPIGAILSVGLMMEYSLGKRDLNQLLKKAVSGVLGTGMRTPDIASNETDPVSTAEMGGEIVSALERLHKD</sequence>
<comment type="cofactor">
    <cofactor evidence="2">
        <name>Mg(2+)</name>
        <dbReference type="ChEBI" id="CHEBI:18420"/>
    </cofactor>
</comment>
<keyword evidence="12" id="KW-0100">Branched-chain amino acid biosynthesis</keyword>
<keyword evidence="9" id="KW-0560">Oxidoreductase</keyword>
<keyword evidence="11" id="KW-0464">Manganese</keyword>
<evidence type="ECO:0000256" key="9">
    <source>
        <dbReference type="ARBA" id="ARBA00023002"/>
    </source>
</evidence>
<dbReference type="GO" id="GO:0003862">
    <property type="term" value="F:3-isopropylmalate dehydrogenase activity"/>
    <property type="evidence" value="ECO:0007669"/>
    <property type="project" value="UniProtKB-EC"/>
</dbReference>
<evidence type="ECO:0000256" key="2">
    <source>
        <dbReference type="ARBA" id="ARBA00001946"/>
    </source>
</evidence>
<dbReference type="Gene3D" id="3.40.718.10">
    <property type="entry name" value="Isopropylmalate Dehydrogenase"/>
    <property type="match status" value="1"/>
</dbReference>
<reference evidence="14" key="1">
    <citation type="submission" date="2018-05" db="EMBL/GenBank/DDBJ databases">
        <authorList>
            <person name="Lanie J.A."/>
            <person name="Ng W.-L."/>
            <person name="Kazmierczak K.M."/>
            <person name="Andrzejewski T.M."/>
            <person name="Davidsen T.M."/>
            <person name="Wayne K.J."/>
            <person name="Tettelin H."/>
            <person name="Glass J.I."/>
            <person name="Rusch D."/>
            <person name="Podicherti R."/>
            <person name="Tsui H.-C.T."/>
            <person name="Winkler M.E."/>
        </authorList>
    </citation>
    <scope>NUCLEOTIDE SEQUENCE</scope>
</reference>
<keyword evidence="7" id="KW-0479">Metal-binding</keyword>
<keyword evidence="10" id="KW-0520">NAD</keyword>
<dbReference type="GO" id="GO:0009098">
    <property type="term" value="P:L-leucine biosynthetic process"/>
    <property type="evidence" value="ECO:0007669"/>
    <property type="project" value="UniProtKB-KW"/>
</dbReference>
<evidence type="ECO:0000256" key="1">
    <source>
        <dbReference type="ARBA" id="ARBA00001936"/>
    </source>
</evidence>
<dbReference type="FunFam" id="3.40.718.10:FF:000006">
    <property type="entry name" value="3-isopropylmalate dehydrogenase"/>
    <property type="match status" value="1"/>
</dbReference>
<name>A0A382F4F7_9ZZZZ</name>
<protein>
    <recommendedName>
        <fullName evidence="4">3-isopropylmalate dehydrogenase</fullName>
        <ecNumber evidence="4">1.1.1.85</ecNumber>
    </recommendedName>
</protein>